<feature type="domain" description="SseB protein N-terminal" evidence="2">
    <location>
        <begin position="37"/>
        <end position="160"/>
    </location>
</feature>
<dbReference type="RefSeq" id="WP_281489531.1">
    <property type="nucleotide sequence ID" value="NZ_JASATX010000007.1"/>
</dbReference>
<evidence type="ECO:0000313" key="3">
    <source>
        <dbReference type="EMBL" id="MDI2099741.1"/>
    </source>
</evidence>
<sequence length="259" mass="27551">MRGADTGHADSAGVPWEGREFQANPHANDDGRAPRELEAALRGFREGTAGADAVVDAVRSVRLLVPLVAELGEAGENEHGQLIDKSQELSIVTVAGPDGRNVMPVFSSVDAMQHWNAAARPIPVDGQRVALAAASEQTDLVVIDPGSEHEFVVRRPALWAIAQSTGWRPAYDDPEVIACFSASVADEPAVQRVEISSGDPDHRLQGPEVIVRLTLAPGLDQQALSAVLSRLQQRWATETVIAERVDSMTVKLAAGPSPA</sequence>
<feature type="region of interest" description="Disordered" evidence="1">
    <location>
        <begin position="1"/>
        <end position="33"/>
    </location>
</feature>
<protein>
    <submittedName>
        <fullName evidence="3">SseB family protein</fullName>
    </submittedName>
</protein>
<proteinExistence type="predicted"/>
<organism evidence="3 4">
    <name type="scientific">Ruicaihuangia caeni</name>
    <dbReference type="NCBI Taxonomy" id="3042517"/>
    <lineage>
        <taxon>Bacteria</taxon>
        <taxon>Bacillati</taxon>
        <taxon>Actinomycetota</taxon>
        <taxon>Actinomycetes</taxon>
        <taxon>Micrococcales</taxon>
        <taxon>Microbacteriaceae</taxon>
        <taxon>Ruicaihuangia</taxon>
    </lineage>
</organism>
<evidence type="ECO:0000313" key="4">
    <source>
        <dbReference type="Proteomes" id="UP001321506"/>
    </source>
</evidence>
<dbReference type="Pfam" id="PF07179">
    <property type="entry name" value="SseB"/>
    <property type="match status" value="1"/>
</dbReference>
<comment type="caution">
    <text evidence="3">The sequence shown here is derived from an EMBL/GenBank/DDBJ whole genome shotgun (WGS) entry which is preliminary data.</text>
</comment>
<evidence type="ECO:0000259" key="2">
    <source>
        <dbReference type="Pfam" id="PF07179"/>
    </source>
</evidence>
<dbReference type="Proteomes" id="UP001321506">
    <property type="component" value="Unassembled WGS sequence"/>
</dbReference>
<dbReference type="InterPro" id="IPR009839">
    <property type="entry name" value="SseB_N"/>
</dbReference>
<gene>
    <name evidence="3" type="ORF">QF206_12280</name>
</gene>
<dbReference type="AlphaFoldDB" id="A0AAW6T7D8"/>
<accession>A0AAW6T7D8</accession>
<keyword evidence="4" id="KW-1185">Reference proteome</keyword>
<reference evidence="3 4" key="1">
    <citation type="submission" date="2023-04" db="EMBL/GenBank/DDBJ databases">
        <title>Klugiella caeni sp. nov. isolated from the sludge of biochemical tank.</title>
        <authorList>
            <person name="Geng K."/>
        </authorList>
    </citation>
    <scope>NUCLEOTIDE SEQUENCE [LARGE SCALE GENOMIC DNA]</scope>
    <source>
        <strain evidence="3 4">YN-L-19</strain>
    </source>
</reference>
<name>A0AAW6T7D8_9MICO</name>
<dbReference type="EMBL" id="JASATX010000007">
    <property type="protein sequence ID" value="MDI2099741.1"/>
    <property type="molecule type" value="Genomic_DNA"/>
</dbReference>
<evidence type="ECO:0000256" key="1">
    <source>
        <dbReference type="SAM" id="MobiDB-lite"/>
    </source>
</evidence>